<feature type="compositionally biased region" description="Basic and acidic residues" evidence="1">
    <location>
        <begin position="12"/>
        <end position="24"/>
    </location>
</feature>
<feature type="transmembrane region" description="Helical" evidence="2">
    <location>
        <begin position="556"/>
        <end position="577"/>
    </location>
</feature>
<proteinExistence type="predicted"/>
<evidence type="ECO:0000256" key="1">
    <source>
        <dbReference type="SAM" id="MobiDB-lite"/>
    </source>
</evidence>
<feature type="transmembrane region" description="Helical" evidence="2">
    <location>
        <begin position="275"/>
        <end position="297"/>
    </location>
</feature>
<name>A0ABD3QKN3_9STRA</name>
<accession>A0ABD3QKN3</accession>
<feature type="transmembrane region" description="Helical" evidence="2">
    <location>
        <begin position="209"/>
        <end position="230"/>
    </location>
</feature>
<protein>
    <recommendedName>
        <fullName evidence="5">Fungal lipase-like domain-containing protein</fullName>
    </recommendedName>
</protein>
<keyword evidence="2" id="KW-1133">Transmembrane helix</keyword>
<dbReference type="EMBL" id="JABMIG020000031">
    <property type="protein sequence ID" value="KAL3800662.1"/>
    <property type="molecule type" value="Genomic_DNA"/>
</dbReference>
<keyword evidence="2" id="KW-0812">Transmembrane</keyword>
<feature type="transmembrane region" description="Helical" evidence="2">
    <location>
        <begin position="160"/>
        <end position="189"/>
    </location>
</feature>
<dbReference type="AlphaFoldDB" id="A0ABD3QKN3"/>
<comment type="caution">
    <text evidence="3">The sequence shown here is derived from an EMBL/GenBank/DDBJ whole genome shotgun (WGS) entry which is preliminary data.</text>
</comment>
<sequence>MLANPDTIGGNDTKEAGPNEEDMKPTIAFDAEEADPAYNPDAGSITNDGTEEAGRNEEAKATVDLMGEPHDLESNESQRRPMLISSGIASAPGDDLPFESHFTLRIPISTLQYRGALLRVVDTDDDQIILTQVIDNKNKKILVKRISPESSSQKFLRIGYTLVTILFVGFLFVFCFQVLLFLVVALPVYSGYSTGSRNDVSELSILSTLLAFPVMLYGMSSLMAMGSAFVMDTWRGGTLFRSNVVEMLNMFVFLIAPVTTLMICLMAKAEESWRITAGVWCGLVIVTFCVWSLAVTIREVKACFWLVEKLFYKPPEGNLLPEVKWRKMMAIARISLLKSQTARYAGTRKERYYVAGTDTVDGDDEKGFSSSGEYTPVERKTSLYSRLTALECCTRINLFDKLDPPKRVWKPNELLETPSIMTKNNWVMQRMWCGGADRQQKVIIANGPHALTPIQVKYSVLCTVLSSVLVTLLVIGFLVWMEQGAGVYVIVGVAAVICIIYPLSKSSYELQQMYDSVNQRELQGYSRRDVNTPATGTTLFQVWETVRTTQPKEWYCYARAILEIFFLFLWPFIALLVLRNYPVAWVFLIIGFFSFMWRYFDASAVLSEYGTMSKIKEDELNHSKKYFFSTISQDVINNKGRSFWTYLFVILFLVIVFLFFVAQKTSEEVQPQERKTRPPVLLVDGFYYPAQNDTLAYPTCELTKGFTFSTDRNPDVATSSLLGDYAFLSAMAYETSNVTNYTLDKWFGGSGIIVDDEEFVSNWRAESGTDTSPVYFKLFRINPAPEFAIMSIRGSETAYDWIVNMQLWSSAGLAQTIKWLTPCEMTFVALLINMCYALDLTFLLYFKHFVLFITPLAKSLDMILSIHKLSAGFVQSRAIRDVAYYRVTTRFVNDILGGYGETGIDKMYITGASLGGGLAVITGAQTEAYTVAISGLGAKLPRKMFNPPIELDHLNSHTFNFIPNRDYIARIGGRQEFFQNALCQAPKNNLFGCHSMWRSVCEINFRCGTNGRPVLCKCQSQFGYPVPVQNGTRSFQDACEEAQEEWEAMFQ</sequence>
<keyword evidence="4" id="KW-1185">Reference proteome</keyword>
<feature type="region of interest" description="Disordered" evidence="1">
    <location>
        <begin position="1"/>
        <end position="58"/>
    </location>
</feature>
<dbReference type="SUPFAM" id="SSF53474">
    <property type="entry name" value="alpha/beta-Hydrolases"/>
    <property type="match status" value="1"/>
</dbReference>
<reference evidence="3 4" key="1">
    <citation type="journal article" date="2020" name="G3 (Bethesda)">
        <title>Improved Reference Genome for Cyclotella cryptica CCMP332, a Model for Cell Wall Morphogenesis, Salinity Adaptation, and Lipid Production in Diatoms (Bacillariophyta).</title>
        <authorList>
            <person name="Roberts W.R."/>
            <person name="Downey K.M."/>
            <person name="Ruck E.C."/>
            <person name="Traller J.C."/>
            <person name="Alverson A.J."/>
        </authorList>
    </citation>
    <scope>NUCLEOTIDE SEQUENCE [LARGE SCALE GENOMIC DNA]</scope>
    <source>
        <strain evidence="3 4">CCMP332</strain>
    </source>
</reference>
<gene>
    <name evidence="3" type="ORF">HJC23_006124</name>
</gene>
<evidence type="ECO:0000256" key="2">
    <source>
        <dbReference type="SAM" id="Phobius"/>
    </source>
</evidence>
<evidence type="ECO:0000313" key="3">
    <source>
        <dbReference type="EMBL" id="KAL3800662.1"/>
    </source>
</evidence>
<evidence type="ECO:0008006" key="5">
    <source>
        <dbReference type="Google" id="ProtNLM"/>
    </source>
</evidence>
<feature type="transmembrane region" description="Helical" evidence="2">
    <location>
        <begin position="251"/>
        <end position="269"/>
    </location>
</feature>
<evidence type="ECO:0000313" key="4">
    <source>
        <dbReference type="Proteomes" id="UP001516023"/>
    </source>
</evidence>
<feature type="transmembrane region" description="Helical" evidence="2">
    <location>
        <begin position="485"/>
        <end position="503"/>
    </location>
</feature>
<dbReference type="Proteomes" id="UP001516023">
    <property type="component" value="Unassembled WGS sequence"/>
</dbReference>
<dbReference type="InterPro" id="IPR029058">
    <property type="entry name" value="AB_hydrolase_fold"/>
</dbReference>
<feature type="transmembrane region" description="Helical" evidence="2">
    <location>
        <begin position="458"/>
        <end position="479"/>
    </location>
</feature>
<dbReference type="Gene3D" id="3.40.50.1820">
    <property type="entry name" value="alpha/beta hydrolase"/>
    <property type="match status" value="1"/>
</dbReference>
<feature type="transmembrane region" description="Helical" evidence="2">
    <location>
        <begin position="643"/>
        <end position="662"/>
    </location>
</feature>
<keyword evidence="2" id="KW-0472">Membrane</keyword>
<feature type="transmembrane region" description="Helical" evidence="2">
    <location>
        <begin position="583"/>
        <end position="600"/>
    </location>
</feature>
<organism evidence="3 4">
    <name type="scientific">Cyclotella cryptica</name>
    <dbReference type="NCBI Taxonomy" id="29204"/>
    <lineage>
        <taxon>Eukaryota</taxon>
        <taxon>Sar</taxon>
        <taxon>Stramenopiles</taxon>
        <taxon>Ochrophyta</taxon>
        <taxon>Bacillariophyta</taxon>
        <taxon>Coscinodiscophyceae</taxon>
        <taxon>Thalassiosirophycidae</taxon>
        <taxon>Stephanodiscales</taxon>
        <taxon>Stephanodiscaceae</taxon>
        <taxon>Cyclotella</taxon>
    </lineage>
</organism>